<dbReference type="InterPro" id="IPR003593">
    <property type="entry name" value="AAA+_ATPase"/>
</dbReference>
<dbReference type="SMART" id="SM00382">
    <property type="entry name" value="AAA"/>
    <property type="match status" value="1"/>
</dbReference>
<dbReference type="Gene3D" id="3.40.50.300">
    <property type="entry name" value="P-loop containing nucleotide triphosphate hydrolases"/>
    <property type="match status" value="2"/>
</dbReference>
<protein>
    <recommendedName>
        <fullName evidence="4">AAA+ ATPase domain-containing protein</fullName>
    </recommendedName>
</protein>
<evidence type="ECO:0000256" key="3">
    <source>
        <dbReference type="SAM" id="Coils"/>
    </source>
</evidence>
<organism evidence="5 6">
    <name type="scientific">Reticulomyxa filosa</name>
    <dbReference type="NCBI Taxonomy" id="46433"/>
    <lineage>
        <taxon>Eukaryota</taxon>
        <taxon>Sar</taxon>
        <taxon>Rhizaria</taxon>
        <taxon>Retaria</taxon>
        <taxon>Foraminifera</taxon>
        <taxon>Monothalamids</taxon>
        <taxon>Reticulomyxidae</taxon>
        <taxon>Reticulomyxa</taxon>
    </lineage>
</organism>
<keyword evidence="1" id="KW-0547">Nucleotide-binding</keyword>
<dbReference type="EMBL" id="ASPP01003918">
    <property type="protein sequence ID" value="ETO32802.1"/>
    <property type="molecule type" value="Genomic_DNA"/>
</dbReference>
<dbReference type="InterPro" id="IPR003439">
    <property type="entry name" value="ABC_transporter-like_ATP-bd"/>
</dbReference>
<feature type="domain" description="AAA+ ATPase" evidence="4">
    <location>
        <begin position="110"/>
        <end position="293"/>
    </location>
</feature>
<accession>X6P5C5</accession>
<dbReference type="AlphaFoldDB" id="X6P5C5"/>
<dbReference type="GO" id="GO:0004842">
    <property type="term" value="F:ubiquitin-protein transferase activity"/>
    <property type="evidence" value="ECO:0007669"/>
    <property type="project" value="InterPro"/>
</dbReference>
<evidence type="ECO:0000313" key="5">
    <source>
        <dbReference type="EMBL" id="ETO32802.1"/>
    </source>
</evidence>
<dbReference type="GO" id="GO:0005524">
    <property type="term" value="F:ATP binding"/>
    <property type="evidence" value="ECO:0007669"/>
    <property type="project" value="UniProtKB-KW"/>
</dbReference>
<gene>
    <name evidence="5" type="ORF">RFI_04311</name>
</gene>
<reference evidence="5 6" key="1">
    <citation type="journal article" date="2013" name="Curr. Biol.">
        <title>The Genome of the Foraminiferan Reticulomyxa filosa.</title>
        <authorList>
            <person name="Glockner G."/>
            <person name="Hulsmann N."/>
            <person name="Schleicher M."/>
            <person name="Noegel A.A."/>
            <person name="Eichinger L."/>
            <person name="Gallinger C."/>
            <person name="Pawlowski J."/>
            <person name="Sierra R."/>
            <person name="Euteneuer U."/>
            <person name="Pillet L."/>
            <person name="Moustafa A."/>
            <person name="Platzer M."/>
            <person name="Groth M."/>
            <person name="Szafranski K."/>
            <person name="Schliwa M."/>
        </authorList>
    </citation>
    <scope>NUCLEOTIDE SEQUENCE [LARGE SCALE GENOMIC DNA]</scope>
</reference>
<comment type="caution">
    <text evidence="5">The sequence shown here is derived from an EMBL/GenBank/DDBJ whole genome shotgun (WGS) entry which is preliminary data.</text>
</comment>
<dbReference type="OrthoDB" id="2400221at2759"/>
<keyword evidence="6" id="KW-1185">Reference proteome</keyword>
<dbReference type="SUPFAM" id="SSF52540">
    <property type="entry name" value="P-loop containing nucleoside triphosphate hydrolases"/>
    <property type="match status" value="2"/>
</dbReference>
<sequence>MKARHKAIAIEWNLVINSLYKKNTDNQSKNVSEEIKEKDKRTELLFRIVGTKETLKTKIKVELWGTEFMSDEKKEPEMKIENMKIGEFRYYVLTYDNILKMIAIYLRIQSNTPIILMGETGCGKTSLIKCLAKVAHVSLQAIDVHGGFGRQDLRDIVKACVNKWEEDGKKIAMEEEEEREKIEEENKKKSTKKTIMTEEERKGFEKHIEEMKKKQNKRDREQWIFLDEINTSPDIGWLNELVCNHTLDGVKIPEDIKVIAACNPYRKRKLSAEEGELLTNDELSKYIYRVHPLCETMKEYVWSFGRLSELDEQQYIVEMTNQVKNELPFGLHEDFEKWKNEISKKIATAQKFLRIHLRDKAIVSLRDVSRCLKIFEWLMKQCFKLKNSNDIPWISRSLNIAIGLCYYFRLNINQRQDLSKELSSTDNTFTKLLEQEVDTLCKSFLIPGGVALNQGLKENLFILFMSIITTTPIVLVGKPGTSKTLSFQIVRDNLSHNKTEFEERLKKPIHTIAFQCTRDSKPQGIKERWDQAMRHSENNQVKPILLLDEIGLAEHSKHSPLKILHQLLEDPKISF</sequence>
<feature type="non-terminal residue" evidence="5">
    <location>
        <position position="575"/>
    </location>
</feature>
<dbReference type="GO" id="GO:0016887">
    <property type="term" value="F:ATP hydrolysis activity"/>
    <property type="evidence" value="ECO:0007669"/>
    <property type="project" value="InterPro"/>
</dbReference>
<keyword evidence="2" id="KW-0067">ATP-binding</keyword>
<evidence type="ECO:0000259" key="4">
    <source>
        <dbReference type="SMART" id="SM00382"/>
    </source>
</evidence>
<proteinExistence type="predicted"/>
<evidence type="ECO:0000313" key="6">
    <source>
        <dbReference type="Proteomes" id="UP000023152"/>
    </source>
</evidence>
<evidence type="ECO:0000256" key="1">
    <source>
        <dbReference type="ARBA" id="ARBA00022741"/>
    </source>
</evidence>
<dbReference type="InterPro" id="IPR031248">
    <property type="entry name" value="RNF213"/>
</dbReference>
<dbReference type="InterPro" id="IPR027417">
    <property type="entry name" value="P-loop_NTPase"/>
</dbReference>
<feature type="coiled-coil region" evidence="3">
    <location>
        <begin position="165"/>
        <end position="194"/>
    </location>
</feature>
<dbReference type="PANTHER" id="PTHR22605">
    <property type="entry name" value="RZ-TYPE DOMAIN-CONTAINING PROTEIN"/>
    <property type="match status" value="1"/>
</dbReference>
<dbReference type="Proteomes" id="UP000023152">
    <property type="component" value="Unassembled WGS sequence"/>
</dbReference>
<keyword evidence="3" id="KW-0175">Coiled coil</keyword>
<dbReference type="Pfam" id="PF00005">
    <property type="entry name" value="ABC_tran"/>
    <property type="match status" value="1"/>
</dbReference>
<evidence type="ECO:0000256" key="2">
    <source>
        <dbReference type="ARBA" id="ARBA00022840"/>
    </source>
</evidence>
<dbReference type="PANTHER" id="PTHR22605:SF1">
    <property type="entry name" value="RZ-TYPE DOMAIN-CONTAINING PROTEIN"/>
    <property type="match status" value="1"/>
</dbReference>
<name>X6P5C5_RETFI</name>
<dbReference type="CDD" id="cd00009">
    <property type="entry name" value="AAA"/>
    <property type="match status" value="1"/>
</dbReference>